<keyword evidence="3 6" id="KW-0812">Transmembrane</keyword>
<dbReference type="Gene3D" id="1.20.1250.20">
    <property type="entry name" value="MFS general substrate transporter like domains"/>
    <property type="match status" value="2"/>
</dbReference>
<feature type="transmembrane region" description="Helical" evidence="6">
    <location>
        <begin position="143"/>
        <end position="170"/>
    </location>
</feature>
<feature type="transmembrane region" description="Helical" evidence="6">
    <location>
        <begin position="246"/>
        <end position="271"/>
    </location>
</feature>
<dbReference type="SUPFAM" id="SSF103473">
    <property type="entry name" value="MFS general substrate transporter"/>
    <property type="match status" value="1"/>
</dbReference>
<evidence type="ECO:0000256" key="3">
    <source>
        <dbReference type="ARBA" id="ARBA00022692"/>
    </source>
</evidence>
<dbReference type="RefSeq" id="WP_051065135.1">
    <property type="nucleotide sequence ID" value="NZ_CP027541.1"/>
</dbReference>
<feature type="transmembrane region" description="Helical" evidence="6">
    <location>
        <begin position="50"/>
        <end position="69"/>
    </location>
</feature>
<name>A0A2U9PKH3_MYCSE</name>
<feature type="transmembrane region" description="Helical" evidence="6">
    <location>
        <begin position="176"/>
        <end position="198"/>
    </location>
</feature>
<dbReference type="PANTHER" id="PTHR43791:SF36">
    <property type="entry name" value="TRANSPORTER, PUTATIVE (AFU_ORTHOLOGUE AFUA_6G08340)-RELATED"/>
    <property type="match status" value="1"/>
</dbReference>
<feature type="domain" description="Major facilitator superfamily (MFS) profile" evidence="7">
    <location>
        <begin position="19"/>
        <end position="427"/>
    </location>
</feature>
<dbReference type="GO" id="GO:0022857">
    <property type="term" value="F:transmembrane transporter activity"/>
    <property type="evidence" value="ECO:0007669"/>
    <property type="project" value="InterPro"/>
</dbReference>
<feature type="transmembrane region" description="Helical" evidence="6">
    <location>
        <begin position="364"/>
        <end position="386"/>
    </location>
</feature>
<evidence type="ECO:0000256" key="4">
    <source>
        <dbReference type="ARBA" id="ARBA00022989"/>
    </source>
</evidence>
<keyword evidence="2" id="KW-0813">Transport</keyword>
<keyword evidence="4 6" id="KW-1133">Transmembrane helix</keyword>
<dbReference type="EMBL" id="CP027541">
    <property type="protein sequence ID" value="AWT52188.1"/>
    <property type="molecule type" value="Genomic_DNA"/>
</dbReference>
<dbReference type="AlphaFoldDB" id="A0A2U9PKH3"/>
<evidence type="ECO:0000259" key="7">
    <source>
        <dbReference type="PROSITE" id="PS50850"/>
    </source>
</evidence>
<feature type="transmembrane region" description="Helical" evidence="6">
    <location>
        <begin position="114"/>
        <end position="136"/>
    </location>
</feature>
<feature type="transmembrane region" description="Helical" evidence="6">
    <location>
        <begin position="81"/>
        <end position="102"/>
    </location>
</feature>
<feature type="transmembrane region" description="Helical" evidence="6">
    <location>
        <begin position="337"/>
        <end position="357"/>
    </location>
</feature>
<feature type="transmembrane region" description="Helical" evidence="6">
    <location>
        <begin position="283"/>
        <end position="301"/>
    </location>
</feature>
<dbReference type="PROSITE" id="PS50850">
    <property type="entry name" value="MFS"/>
    <property type="match status" value="1"/>
</dbReference>
<dbReference type="InterPro" id="IPR011701">
    <property type="entry name" value="MFS"/>
</dbReference>
<gene>
    <name evidence="8" type="ORF">D806_012000</name>
</gene>
<accession>A0A2U9PKH3</accession>
<dbReference type="InterPro" id="IPR020846">
    <property type="entry name" value="MFS_dom"/>
</dbReference>
<sequence length="456" mass="48898">MTSSQIHAHNAYRVISRRLLPLFLVGQLLMNIDRSTISYAALQLNESLGVTAEVFGLAAGIFFVGYALFEVPSNLALQRVGATKWIGAIVFAWGTITALQAFVPNGEMLVLLRFLMGVVEGGFTPGVIFTITLWLPSAQRGRALALTLLAVPIAGMIGGPLAGLLLGVTWLDLHGWQWLFIAAGVVTMAFALLWFRLVPASPQHARWMSAAERAALTENLELERKAQKLDPHGSLNFVQALKTWPVWVYSLAYFAICAGYFGIFFWLPQIIHKGFEGISSFENGLLAGLPFVIAMVTMTVLGRSQDRTGDRRWHLAMLGVTAGLALGLSMLVSSHIIAFAALCVAVACALTYIVLFWASPMSVLAATAAAGGIALINSIGNLGGFVGPYLAGILAGEAHEFTRATSFFAGMLLLAGAVPITFKSLFPSLAHIAARTELAREADGDNLAHPVSEETR</sequence>
<evidence type="ECO:0000256" key="2">
    <source>
        <dbReference type="ARBA" id="ARBA00022448"/>
    </source>
</evidence>
<evidence type="ECO:0000313" key="9">
    <source>
        <dbReference type="Proteomes" id="UP000011200"/>
    </source>
</evidence>
<proteinExistence type="predicted"/>
<feature type="transmembrane region" description="Helical" evidence="6">
    <location>
        <begin position="406"/>
        <end position="426"/>
    </location>
</feature>
<dbReference type="Proteomes" id="UP000011200">
    <property type="component" value="Chromosome"/>
</dbReference>
<comment type="subcellular location">
    <subcellularLocation>
        <location evidence="1">Cell membrane</location>
        <topology evidence="1">Multi-pass membrane protein</topology>
    </subcellularLocation>
</comment>
<dbReference type="PANTHER" id="PTHR43791">
    <property type="entry name" value="PERMEASE-RELATED"/>
    <property type="match status" value="1"/>
</dbReference>
<evidence type="ECO:0000256" key="6">
    <source>
        <dbReference type="SAM" id="Phobius"/>
    </source>
</evidence>
<dbReference type="InterPro" id="IPR036259">
    <property type="entry name" value="MFS_trans_sf"/>
</dbReference>
<evidence type="ECO:0000256" key="1">
    <source>
        <dbReference type="ARBA" id="ARBA00004651"/>
    </source>
</evidence>
<keyword evidence="5 6" id="KW-0472">Membrane</keyword>
<dbReference type="GO" id="GO:0005886">
    <property type="term" value="C:plasma membrane"/>
    <property type="evidence" value="ECO:0007669"/>
    <property type="project" value="UniProtKB-SubCell"/>
</dbReference>
<dbReference type="CDD" id="cd17319">
    <property type="entry name" value="MFS_ExuT_GudP_like"/>
    <property type="match status" value="1"/>
</dbReference>
<evidence type="ECO:0000313" key="8">
    <source>
        <dbReference type="EMBL" id="AWT52188.1"/>
    </source>
</evidence>
<reference evidence="9" key="2">
    <citation type="submission" date="2018-03" db="EMBL/GenBank/DDBJ databases">
        <authorList>
            <person name="Derbyshire K."/>
            <person name="Gray T.A."/>
            <person name="Champion M."/>
        </authorList>
    </citation>
    <scope>NUCLEOTIDE SEQUENCE [LARGE SCALE GENOMIC DNA]</scope>
    <source>
        <strain evidence="9">MKD8</strain>
    </source>
</reference>
<evidence type="ECO:0000256" key="5">
    <source>
        <dbReference type="ARBA" id="ARBA00023136"/>
    </source>
</evidence>
<reference evidence="8 9" key="1">
    <citation type="journal article" date="2013" name="Genome Announc.">
        <title>Draft genome sequence of MKD8, a conjugal recipient Mycobacterium smegmatis strain.</title>
        <authorList>
            <person name="Gray T.A."/>
            <person name="Palumbo M.J."/>
            <person name="Derbyshire K.M."/>
        </authorList>
    </citation>
    <scope>NUCLEOTIDE SEQUENCE [LARGE SCALE GENOMIC DNA]</scope>
    <source>
        <strain evidence="8 9">MKD8</strain>
    </source>
</reference>
<protein>
    <submittedName>
        <fullName evidence="8">Transporter protein</fullName>
    </submittedName>
</protein>
<dbReference type="Pfam" id="PF07690">
    <property type="entry name" value="MFS_1"/>
    <property type="match status" value="1"/>
</dbReference>
<feature type="transmembrane region" description="Helical" evidence="6">
    <location>
        <begin position="313"/>
        <end position="331"/>
    </location>
</feature>
<organism evidence="8 9">
    <name type="scientific">Mycolicibacterium smegmatis (strain MKD8)</name>
    <name type="common">Mycobacterium smegmatis</name>
    <dbReference type="NCBI Taxonomy" id="1214915"/>
    <lineage>
        <taxon>Bacteria</taxon>
        <taxon>Bacillati</taxon>
        <taxon>Actinomycetota</taxon>
        <taxon>Actinomycetes</taxon>
        <taxon>Mycobacteriales</taxon>
        <taxon>Mycobacteriaceae</taxon>
        <taxon>Mycolicibacterium</taxon>
    </lineage>
</organism>